<sequence length="397" mass="43847">MFSFSCFHTHIQGKKPKNALEPSAEATVKNATQDGSQNQVSKDSSVPSNDGSPILVGDPRPSEEDVEEITKTLLSACTSASSLISCDDLHALGMKDETESVYANTINGETLARENHRVTKGMESAKAYISSLSASAIEAQLPNHELHVIPHFRMFENLEVPNLSGNAIGDLPPRLHSLNLSKNNISTIEGLRKLTRLRVLDLSYNQIRRIGHGLASCLSLKELYLTGNKISEVEGLHRLWQLRILDIRFNEISSAKCLGQLAPNYNSLQAISLDGNPTQNSAGDEQLKKYLLAILPCLVYYNGQPIKVSTDHSIKLGITSHQIHRVLRLNDKALRKGSRGGGPAQRPSDTSTNAYKGKTVNSSKLSKGKYHATHLPPNEAEFSCRIRRKRFWFLIFT</sequence>
<dbReference type="InterPro" id="IPR001611">
    <property type="entry name" value="Leu-rich_rpt"/>
</dbReference>
<evidence type="ECO:0000313" key="4">
    <source>
        <dbReference type="EMBL" id="KAK7263584.1"/>
    </source>
</evidence>
<keyword evidence="1" id="KW-0433">Leucine-rich repeat</keyword>
<accession>A0AAN9EV11</accession>
<protein>
    <submittedName>
        <fullName evidence="4">Uncharacterized protein</fullName>
    </submittedName>
</protein>
<gene>
    <name evidence="4" type="ORF">RJT34_31176</name>
</gene>
<dbReference type="PANTHER" id="PTHR15454">
    <property type="entry name" value="NISCHARIN RELATED"/>
    <property type="match status" value="1"/>
</dbReference>
<feature type="compositionally biased region" description="Polar residues" evidence="3">
    <location>
        <begin position="347"/>
        <end position="365"/>
    </location>
</feature>
<name>A0AAN9EV11_CLITE</name>
<dbReference type="EMBL" id="JAYKXN010000008">
    <property type="protein sequence ID" value="KAK7263584.1"/>
    <property type="molecule type" value="Genomic_DNA"/>
</dbReference>
<feature type="compositionally biased region" description="Polar residues" evidence="3">
    <location>
        <begin position="29"/>
        <end position="51"/>
    </location>
</feature>
<evidence type="ECO:0000313" key="5">
    <source>
        <dbReference type="Proteomes" id="UP001359559"/>
    </source>
</evidence>
<reference evidence="4 5" key="1">
    <citation type="submission" date="2024-01" db="EMBL/GenBank/DDBJ databases">
        <title>The genomes of 5 underutilized Papilionoideae crops provide insights into root nodulation and disease resistance.</title>
        <authorList>
            <person name="Yuan L."/>
        </authorList>
    </citation>
    <scope>NUCLEOTIDE SEQUENCE [LARGE SCALE GENOMIC DNA]</scope>
    <source>
        <strain evidence="4">LY-2023</strain>
        <tissue evidence="4">Leaf</tissue>
    </source>
</reference>
<comment type="caution">
    <text evidence="4">The sequence shown here is derived from an EMBL/GenBank/DDBJ whole genome shotgun (WGS) entry which is preliminary data.</text>
</comment>
<dbReference type="Proteomes" id="UP001359559">
    <property type="component" value="Unassembled WGS sequence"/>
</dbReference>
<proteinExistence type="predicted"/>
<feature type="region of interest" description="Disordered" evidence="3">
    <location>
        <begin position="13"/>
        <end position="62"/>
    </location>
</feature>
<keyword evidence="2" id="KW-0677">Repeat</keyword>
<feature type="region of interest" description="Disordered" evidence="3">
    <location>
        <begin position="334"/>
        <end position="372"/>
    </location>
</feature>
<keyword evidence="5" id="KW-1185">Reference proteome</keyword>
<dbReference type="PROSITE" id="PS51450">
    <property type="entry name" value="LRR"/>
    <property type="match status" value="3"/>
</dbReference>
<dbReference type="SMART" id="SM00365">
    <property type="entry name" value="LRR_SD22"/>
    <property type="match status" value="3"/>
</dbReference>
<dbReference type="InterPro" id="IPR003591">
    <property type="entry name" value="Leu-rich_rpt_typical-subtyp"/>
</dbReference>
<dbReference type="Gene3D" id="3.80.10.10">
    <property type="entry name" value="Ribonuclease Inhibitor"/>
    <property type="match status" value="2"/>
</dbReference>
<dbReference type="SUPFAM" id="SSF52075">
    <property type="entry name" value="Outer arm dynein light chain 1"/>
    <property type="match status" value="1"/>
</dbReference>
<evidence type="ECO:0000256" key="3">
    <source>
        <dbReference type="SAM" id="MobiDB-lite"/>
    </source>
</evidence>
<dbReference type="GO" id="GO:0005737">
    <property type="term" value="C:cytoplasm"/>
    <property type="evidence" value="ECO:0007669"/>
    <property type="project" value="TreeGrafter"/>
</dbReference>
<dbReference type="AlphaFoldDB" id="A0AAN9EV11"/>
<dbReference type="Pfam" id="PF13855">
    <property type="entry name" value="LRR_8"/>
    <property type="match status" value="1"/>
</dbReference>
<dbReference type="PANTHER" id="PTHR15454:SF7">
    <property type="entry name" value="OS07G0106100 PROTEIN"/>
    <property type="match status" value="1"/>
</dbReference>
<evidence type="ECO:0000256" key="1">
    <source>
        <dbReference type="ARBA" id="ARBA00022614"/>
    </source>
</evidence>
<dbReference type="InterPro" id="IPR032675">
    <property type="entry name" value="LRR_dom_sf"/>
</dbReference>
<evidence type="ECO:0000256" key="2">
    <source>
        <dbReference type="ARBA" id="ARBA00022737"/>
    </source>
</evidence>
<organism evidence="4 5">
    <name type="scientific">Clitoria ternatea</name>
    <name type="common">Butterfly pea</name>
    <dbReference type="NCBI Taxonomy" id="43366"/>
    <lineage>
        <taxon>Eukaryota</taxon>
        <taxon>Viridiplantae</taxon>
        <taxon>Streptophyta</taxon>
        <taxon>Embryophyta</taxon>
        <taxon>Tracheophyta</taxon>
        <taxon>Spermatophyta</taxon>
        <taxon>Magnoliopsida</taxon>
        <taxon>eudicotyledons</taxon>
        <taxon>Gunneridae</taxon>
        <taxon>Pentapetalae</taxon>
        <taxon>rosids</taxon>
        <taxon>fabids</taxon>
        <taxon>Fabales</taxon>
        <taxon>Fabaceae</taxon>
        <taxon>Papilionoideae</taxon>
        <taxon>50 kb inversion clade</taxon>
        <taxon>NPAAA clade</taxon>
        <taxon>indigoferoid/millettioid clade</taxon>
        <taxon>Phaseoleae</taxon>
        <taxon>Clitoria</taxon>
    </lineage>
</organism>
<dbReference type="SMART" id="SM00369">
    <property type="entry name" value="LRR_TYP"/>
    <property type="match status" value="3"/>
</dbReference>
<dbReference type="FunFam" id="3.80.10.10:FF:000320">
    <property type="entry name" value="Protein phosphatase 1 regulatory subunit pprA"/>
    <property type="match status" value="1"/>
</dbReference>